<dbReference type="Proteomes" id="UP000319143">
    <property type="component" value="Unassembled WGS sequence"/>
</dbReference>
<dbReference type="InterPro" id="IPR023214">
    <property type="entry name" value="HAD_sf"/>
</dbReference>
<dbReference type="SUPFAM" id="SSF56784">
    <property type="entry name" value="HAD-like"/>
    <property type="match status" value="1"/>
</dbReference>
<dbReference type="GO" id="GO:0003993">
    <property type="term" value="F:acid phosphatase activity"/>
    <property type="evidence" value="ECO:0007669"/>
    <property type="project" value="TreeGrafter"/>
</dbReference>
<sequence>MTLPKLIVFDLDFTLWDCAGTWCDCLARPFRVHAGRILDRGGRRVTFYKDVPSILDFCDRNEVAIVDNDADLDYRTAGIPYVLPGQADHHVKNSFSCESANSR</sequence>
<accession>A0A5C6DG01</accession>
<dbReference type="PANTHER" id="PTHR17901">
    <property type="entry name" value="MAGNESIUM-DEPENDENT PHOSPHATASE 1 MDP1"/>
    <property type="match status" value="1"/>
</dbReference>
<dbReference type="InterPro" id="IPR010036">
    <property type="entry name" value="MDP_1_eu_arc"/>
</dbReference>
<proteinExistence type="predicted"/>
<dbReference type="InterPro" id="IPR036412">
    <property type="entry name" value="HAD-like_sf"/>
</dbReference>
<dbReference type="Pfam" id="PF12689">
    <property type="entry name" value="Acid_PPase"/>
    <property type="match status" value="1"/>
</dbReference>
<organism evidence="1 2">
    <name type="scientific">Novipirellula artificiosorum</name>
    <dbReference type="NCBI Taxonomy" id="2528016"/>
    <lineage>
        <taxon>Bacteria</taxon>
        <taxon>Pseudomonadati</taxon>
        <taxon>Planctomycetota</taxon>
        <taxon>Planctomycetia</taxon>
        <taxon>Pirellulales</taxon>
        <taxon>Pirellulaceae</taxon>
        <taxon>Novipirellula</taxon>
    </lineage>
</organism>
<comment type="caution">
    <text evidence="1">The sequence shown here is derived from an EMBL/GenBank/DDBJ whole genome shotgun (WGS) entry which is preliminary data.</text>
</comment>
<dbReference type="OrthoDB" id="271592at2"/>
<dbReference type="AlphaFoldDB" id="A0A5C6DG01"/>
<name>A0A5C6DG01_9BACT</name>
<reference evidence="1 2" key="1">
    <citation type="submission" date="2019-02" db="EMBL/GenBank/DDBJ databases">
        <title>Deep-cultivation of Planctomycetes and their phenomic and genomic characterization uncovers novel biology.</title>
        <authorList>
            <person name="Wiegand S."/>
            <person name="Jogler M."/>
            <person name="Boedeker C."/>
            <person name="Pinto D."/>
            <person name="Vollmers J."/>
            <person name="Rivas-Marin E."/>
            <person name="Kohn T."/>
            <person name="Peeters S.H."/>
            <person name="Heuer A."/>
            <person name="Rast P."/>
            <person name="Oberbeckmann S."/>
            <person name="Bunk B."/>
            <person name="Jeske O."/>
            <person name="Meyerdierks A."/>
            <person name="Storesund J.E."/>
            <person name="Kallscheuer N."/>
            <person name="Luecker S."/>
            <person name="Lage O.M."/>
            <person name="Pohl T."/>
            <person name="Merkel B.J."/>
            <person name="Hornburger P."/>
            <person name="Mueller R.-W."/>
            <person name="Bruemmer F."/>
            <person name="Labrenz M."/>
            <person name="Spormann A.M."/>
            <person name="Op Den Camp H."/>
            <person name="Overmann J."/>
            <person name="Amann R."/>
            <person name="Jetten M.S.M."/>
            <person name="Mascher T."/>
            <person name="Medema M.H."/>
            <person name="Devos D.P."/>
            <person name="Kaster A.-K."/>
            <person name="Ovreas L."/>
            <person name="Rohde M."/>
            <person name="Galperin M.Y."/>
            <person name="Jogler C."/>
        </authorList>
    </citation>
    <scope>NUCLEOTIDE SEQUENCE [LARGE SCALE GENOMIC DNA]</scope>
    <source>
        <strain evidence="1 2">Poly41</strain>
    </source>
</reference>
<dbReference type="EMBL" id="SJPV01000007">
    <property type="protein sequence ID" value="TWU35115.1"/>
    <property type="molecule type" value="Genomic_DNA"/>
</dbReference>
<keyword evidence="2" id="KW-1185">Reference proteome</keyword>
<dbReference type="RefSeq" id="WP_146528515.1">
    <property type="nucleotide sequence ID" value="NZ_SJPV01000007.1"/>
</dbReference>
<protein>
    <submittedName>
        <fullName evidence="1">Acid Phosphatase</fullName>
    </submittedName>
</protein>
<gene>
    <name evidence="1" type="ORF">Poly41_42590</name>
</gene>
<evidence type="ECO:0000313" key="1">
    <source>
        <dbReference type="EMBL" id="TWU35115.1"/>
    </source>
</evidence>
<dbReference type="PANTHER" id="PTHR17901:SF14">
    <property type="entry name" value="MAGNESIUM-DEPENDENT PHOSPHATASE 1"/>
    <property type="match status" value="1"/>
</dbReference>
<evidence type="ECO:0000313" key="2">
    <source>
        <dbReference type="Proteomes" id="UP000319143"/>
    </source>
</evidence>
<dbReference type="Gene3D" id="3.40.50.1000">
    <property type="entry name" value="HAD superfamily/HAD-like"/>
    <property type="match status" value="1"/>
</dbReference>